<keyword evidence="3 5" id="KW-0804">Transcription</keyword>
<evidence type="ECO:0000256" key="3">
    <source>
        <dbReference type="ARBA" id="ARBA00023163"/>
    </source>
</evidence>
<dbReference type="GO" id="GO:0003680">
    <property type="term" value="F:minor groove of adenine-thymine-rich DNA binding"/>
    <property type="evidence" value="ECO:0007669"/>
    <property type="project" value="UniProtKB-UniRule"/>
</dbReference>
<proteinExistence type="predicted"/>
<dbReference type="AlphaFoldDB" id="A0AAD7PFR6"/>
<feature type="compositionally biased region" description="Low complexity" evidence="6">
    <location>
        <begin position="21"/>
        <end position="37"/>
    </location>
</feature>
<gene>
    <name evidence="8" type="ORF">O6P43_024979</name>
</gene>
<dbReference type="InterPro" id="IPR039605">
    <property type="entry name" value="AHL"/>
</dbReference>
<evidence type="ECO:0000259" key="7">
    <source>
        <dbReference type="PROSITE" id="PS51742"/>
    </source>
</evidence>
<evidence type="ECO:0000256" key="6">
    <source>
        <dbReference type="SAM" id="MobiDB-lite"/>
    </source>
</evidence>
<evidence type="ECO:0000256" key="4">
    <source>
        <dbReference type="ARBA" id="ARBA00023242"/>
    </source>
</evidence>
<evidence type="ECO:0000313" key="9">
    <source>
        <dbReference type="Proteomes" id="UP001163823"/>
    </source>
</evidence>
<dbReference type="GO" id="GO:0005634">
    <property type="term" value="C:nucleus"/>
    <property type="evidence" value="ECO:0007669"/>
    <property type="project" value="UniProtKB-SubCell"/>
</dbReference>
<dbReference type="Pfam" id="PF03479">
    <property type="entry name" value="PCC"/>
    <property type="match status" value="1"/>
</dbReference>
<dbReference type="InterPro" id="IPR005175">
    <property type="entry name" value="PPC_dom"/>
</dbReference>
<name>A0AAD7PFR6_QUISA</name>
<reference evidence="8" key="1">
    <citation type="journal article" date="2023" name="Science">
        <title>Elucidation of the pathway for biosynthesis of saponin adjuvants from the soapbark tree.</title>
        <authorList>
            <person name="Reed J."/>
            <person name="Orme A."/>
            <person name="El-Demerdash A."/>
            <person name="Owen C."/>
            <person name="Martin L.B.B."/>
            <person name="Misra R.C."/>
            <person name="Kikuchi S."/>
            <person name="Rejzek M."/>
            <person name="Martin A.C."/>
            <person name="Harkess A."/>
            <person name="Leebens-Mack J."/>
            <person name="Louveau T."/>
            <person name="Stephenson M.J."/>
            <person name="Osbourn A."/>
        </authorList>
    </citation>
    <scope>NUCLEOTIDE SEQUENCE</scope>
    <source>
        <strain evidence="8">S10</strain>
    </source>
</reference>
<dbReference type="Proteomes" id="UP001163823">
    <property type="component" value="Chromosome 10"/>
</dbReference>
<comment type="subcellular location">
    <subcellularLocation>
        <location evidence="5">Nucleus</location>
    </subcellularLocation>
</comment>
<feature type="region of interest" description="Disordered" evidence="6">
    <location>
        <begin position="21"/>
        <end position="56"/>
    </location>
</feature>
<evidence type="ECO:0000256" key="2">
    <source>
        <dbReference type="ARBA" id="ARBA00023125"/>
    </source>
</evidence>
<dbReference type="KEGG" id="qsa:O6P43_024979"/>
<evidence type="ECO:0000256" key="5">
    <source>
        <dbReference type="RuleBase" id="RU367031"/>
    </source>
</evidence>
<feature type="region of interest" description="Disordered" evidence="6">
    <location>
        <begin position="247"/>
        <end position="380"/>
    </location>
</feature>
<sequence length="504" mass="51803">MSDSSSTFDMDWSAVDIQGASSSDAAAIDASSTQQQQPEVVPGTPAGPNPNTSLFQPILPSSPIVIDDDDMSEPCLFYTSTPNSPTTGMLARTLTPPNVGGYGSAPLGLTLLPKSQVQLQVVSKPTSPPHSAGGSALAGLTLPAKQPQLLPHLESEPTLPPHSAGGSALADLTLLAEPEPQLLPHVESEPTLPQPNADAAAVGLILPAEPEPQFPPQVESQPTLPPPIAGDSAAAGFAEPEPQLLPQVESQPTLPPPSAGGSVCVTLPAEPQPQLNIVSQPTLPPPSAGVSVAVTSSRGPQLEANSNVSRPKRGRPRKYFRNGPGQSSTSPPPPPPMGLSSPSIPEGGPPSNTRNMKPNGRRKREPSPQPGSNRPTMMPYTLKVEPGKDVAAALASFALDGPQTISILSAVGEVSSVTLELMEGYRIHEGPFQICSLCGAFSLPEDRDGGQAGRAGSMSISLSRGDRGVIGGRVAGRVVARSNVEVVLLGIPAGFGQPEVAPPH</sequence>
<dbReference type="Gene3D" id="3.30.1330.80">
    <property type="entry name" value="Hypothetical protein, similar to alpha- acetolactate decarboxylase, domain 2"/>
    <property type="match status" value="1"/>
</dbReference>
<feature type="domain" description="PPC" evidence="7">
    <location>
        <begin position="374"/>
        <end position="504"/>
    </location>
</feature>
<dbReference type="PANTHER" id="PTHR31500">
    <property type="entry name" value="AT-HOOK MOTIF NUCLEAR-LOCALIZED PROTEIN 9"/>
    <property type="match status" value="1"/>
</dbReference>
<feature type="compositionally biased region" description="Low complexity" evidence="6">
    <location>
        <begin position="338"/>
        <end position="351"/>
    </location>
</feature>
<keyword evidence="4 5" id="KW-0539">Nucleus</keyword>
<dbReference type="CDD" id="cd11378">
    <property type="entry name" value="DUF296"/>
    <property type="match status" value="1"/>
</dbReference>
<keyword evidence="9" id="KW-1185">Reference proteome</keyword>
<dbReference type="PANTHER" id="PTHR31500:SF57">
    <property type="entry name" value="AT-HOOK MOTIF NUCLEAR-LOCALIZED PROTEIN 10"/>
    <property type="match status" value="1"/>
</dbReference>
<comment type="domain">
    <text evidence="5">The PPC domain mediates interactions between AHL proteins.</text>
</comment>
<dbReference type="PROSITE" id="PS51742">
    <property type="entry name" value="PPC"/>
    <property type="match status" value="1"/>
</dbReference>
<protein>
    <recommendedName>
        <fullName evidence="5">AT-hook motif nuclear-localized protein</fullName>
    </recommendedName>
</protein>
<dbReference type="EMBL" id="JARAOO010000010">
    <property type="protein sequence ID" value="KAJ7953250.1"/>
    <property type="molecule type" value="Genomic_DNA"/>
</dbReference>
<feature type="region of interest" description="Disordered" evidence="6">
    <location>
        <begin position="209"/>
        <end position="234"/>
    </location>
</feature>
<feature type="compositionally biased region" description="Polar residues" evidence="6">
    <location>
        <begin position="293"/>
        <end position="309"/>
    </location>
</feature>
<comment type="caution">
    <text evidence="8">The sequence shown here is derived from an EMBL/GenBank/DDBJ whole genome shotgun (WGS) entry which is preliminary data.</text>
</comment>
<comment type="function">
    <text evidence="5">Transcription factor that specifically binds AT-rich DNA sequences related to the nuclear matrix attachment regions (MARs).</text>
</comment>
<keyword evidence="2 5" id="KW-0238">DNA-binding</keyword>
<keyword evidence="1 5" id="KW-0805">Transcription regulation</keyword>
<accession>A0AAD7PFR6</accession>
<organism evidence="8 9">
    <name type="scientific">Quillaja saponaria</name>
    <name type="common">Soap bark tree</name>
    <dbReference type="NCBI Taxonomy" id="32244"/>
    <lineage>
        <taxon>Eukaryota</taxon>
        <taxon>Viridiplantae</taxon>
        <taxon>Streptophyta</taxon>
        <taxon>Embryophyta</taxon>
        <taxon>Tracheophyta</taxon>
        <taxon>Spermatophyta</taxon>
        <taxon>Magnoliopsida</taxon>
        <taxon>eudicotyledons</taxon>
        <taxon>Gunneridae</taxon>
        <taxon>Pentapetalae</taxon>
        <taxon>rosids</taxon>
        <taxon>fabids</taxon>
        <taxon>Fabales</taxon>
        <taxon>Quillajaceae</taxon>
        <taxon>Quillaja</taxon>
    </lineage>
</organism>
<evidence type="ECO:0000256" key="1">
    <source>
        <dbReference type="ARBA" id="ARBA00023015"/>
    </source>
</evidence>
<feature type="compositionally biased region" description="Basic residues" evidence="6">
    <location>
        <begin position="310"/>
        <end position="320"/>
    </location>
</feature>
<dbReference type="SUPFAM" id="SSF117856">
    <property type="entry name" value="AF0104/ALDC/Ptd012-like"/>
    <property type="match status" value="1"/>
</dbReference>
<evidence type="ECO:0000313" key="8">
    <source>
        <dbReference type="EMBL" id="KAJ7953250.1"/>
    </source>
</evidence>